<comment type="similarity">
    <text evidence="1">Belongs to the RutC family.</text>
</comment>
<accession>A0ABY2X2J5</accession>
<sequence>MTRSKKQVVGGPLEIGGRVLSLSRAIRAGDFVFLTGQIPMRKGVPMTTGSVEEQTRAVLDDITATLALAGCTRDDVVKAMVWLRDRSDFPGFNSVYGEYFPHDPPTRSAVVSDLLVDARVEVEVMAYKPLSGED</sequence>
<dbReference type="RefSeq" id="WP_138841103.1">
    <property type="nucleotide sequence ID" value="NZ_VCPD01000002.1"/>
</dbReference>
<dbReference type="PANTHER" id="PTHR11803">
    <property type="entry name" value="2-IMINOBUTANOATE/2-IMINOPROPANOATE DEAMINASE RIDA"/>
    <property type="match status" value="1"/>
</dbReference>
<gene>
    <name evidence="2" type="ORF">FGK63_08135</name>
</gene>
<proteinExistence type="inferred from homology"/>
<reference evidence="2 3" key="1">
    <citation type="submission" date="2019-05" db="EMBL/GenBank/DDBJ databases">
        <title>Ruegeria sp. nov., isolated from tidal flat.</title>
        <authorList>
            <person name="Kim W."/>
        </authorList>
    </citation>
    <scope>NUCLEOTIDE SEQUENCE [LARGE SCALE GENOMIC DNA]</scope>
    <source>
        <strain evidence="2 3">CAU 1488</strain>
    </source>
</reference>
<name>A0ABY2X2J5_9RHOB</name>
<evidence type="ECO:0000313" key="3">
    <source>
        <dbReference type="Proteomes" id="UP001193035"/>
    </source>
</evidence>
<dbReference type="EMBL" id="VCPD01000002">
    <property type="protein sequence ID" value="TMV09073.1"/>
    <property type="molecule type" value="Genomic_DNA"/>
</dbReference>
<dbReference type="SUPFAM" id="SSF55298">
    <property type="entry name" value="YjgF-like"/>
    <property type="match status" value="1"/>
</dbReference>
<dbReference type="Proteomes" id="UP001193035">
    <property type="component" value="Unassembled WGS sequence"/>
</dbReference>
<dbReference type="InterPro" id="IPR035959">
    <property type="entry name" value="RutC-like_sf"/>
</dbReference>
<dbReference type="Gene3D" id="3.30.1330.40">
    <property type="entry name" value="RutC-like"/>
    <property type="match status" value="1"/>
</dbReference>
<dbReference type="InterPro" id="IPR006175">
    <property type="entry name" value="YjgF/YER057c/UK114"/>
</dbReference>
<protein>
    <submittedName>
        <fullName evidence="2">RidA family protein</fullName>
    </submittedName>
</protein>
<dbReference type="CDD" id="cd00448">
    <property type="entry name" value="YjgF_YER057c_UK114_family"/>
    <property type="match status" value="1"/>
</dbReference>
<comment type="caution">
    <text evidence="2">The sequence shown here is derived from an EMBL/GenBank/DDBJ whole genome shotgun (WGS) entry which is preliminary data.</text>
</comment>
<dbReference type="PANTHER" id="PTHR11803:SF58">
    <property type="entry name" value="PROTEIN HMF1-RELATED"/>
    <property type="match status" value="1"/>
</dbReference>
<evidence type="ECO:0000256" key="1">
    <source>
        <dbReference type="ARBA" id="ARBA00010552"/>
    </source>
</evidence>
<keyword evidence="3" id="KW-1185">Reference proteome</keyword>
<organism evidence="2 3">
    <name type="scientific">Ruegeria sediminis</name>
    <dbReference type="NCBI Taxonomy" id="2583820"/>
    <lineage>
        <taxon>Bacteria</taxon>
        <taxon>Pseudomonadati</taxon>
        <taxon>Pseudomonadota</taxon>
        <taxon>Alphaproteobacteria</taxon>
        <taxon>Rhodobacterales</taxon>
        <taxon>Roseobacteraceae</taxon>
        <taxon>Ruegeria</taxon>
    </lineage>
</organism>
<dbReference type="Pfam" id="PF01042">
    <property type="entry name" value="Ribonuc_L-PSP"/>
    <property type="match status" value="1"/>
</dbReference>
<evidence type="ECO:0000313" key="2">
    <source>
        <dbReference type="EMBL" id="TMV09073.1"/>
    </source>
</evidence>